<organism evidence="1 2">
    <name type="scientific">Erwinia phage pEa_SNUABM_7</name>
    <dbReference type="NCBI Taxonomy" id="2866695"/>
    <lineage>
        <taxon>Viruses</taxon>
        <taxon>Duplodnaviria</taxon>
        <taxon>Heunggongvirae</taxon>
        <taxon>Uroviricota</taxon>
        <taxon>Caudoviricetes</taxon>
        <taxon>Snuvirus</taxon>
        <taxon>Snuvirus SNUABM7</taxon>
    </lineage>
</organism>
<gene>
    <name evidence="1" type="ORF">pEaSNUABM7_00323</name>
</gene>
<evidence type="ECO:0000313" key="1">
    <source>
        <dbReference type="EMBL" id="QYW04991.1"/>
    </source>
</evidence>
<sequence length="145" mass="16287">MKFDQAPTKAQLVLLALALESVLLSMEKTFINRNLLEQLLAKYGISFNDLKELREYGEKHSAIGTSVAQVMEIAALHVAHLKTEPVPEYSQDDLDLIRVEYEPIDTSVLRQGAVNDGVITVQQAATFERDQILTAILEYRLRSEA</sequence>
<keyword evidence="2" id="KW-1185">Reference proteome</keyword>
<dbReference type="Proteomes" id="UP000827609">
    <property type="component" value="Segment"/>
</dbReference>
<dbReference type="EMBL" id="MZ475896">
    <property type="protein sequence ID" value="QYW04991.1"/>
    <property type="molecule type" value="Genomic_DNA"/>
</dbReference>
<proteinExistence type="predicted"/>
<name>A0AAE8BM08_9CAUD</name>
<accession>A0AAE8BM08</accession>
<protein>
    <submittedName>
        <fullName evidence="1">Uncharacterized protein</fullName>
    </submittedName>
</protein>
<evidence type="ECO:0000313" key="2">
    <source>
        <dbReference type="Proteomes" id="UP000827609"/>
    </source>
</evidence>
<reference evidence="1" key="1">
    <citation type="submission" date="2021-06" db="EMBL/GenBank/DDBJ databases">
        <title>Complete genome sequence of Erwinia phage pEa_SNUABM_7.</title>
        <authorList>
            <person name="Kim S.G."/>
            <person name="Park S.C."/>
        </authorList>
    </citation>
    <scope>NUCLEOTIDE SEQUENCE</scope>
</reference>